<dbReference type="CDD" id="cd06149">
    <property type="entry name" value="ISG20"/>
    <property type="match status" value="1"/>
</dbReference>
<dbReference type="Proteomes" id="UP000007648">
    <property type="component" value="Unassembled WGS sequence"/>
</dbReference>
<comment type="subcellular location">
    <subcellularLocation>
        <location evidence="1">Nucleus</location>
        <location evidence="1">Nucleolus</location>
    </subcellularLocation>
</comment>
<sequence length="488" mass="52894">MRVKEKATPTIPGSAPPVLLPEVRPDPTAPPGPTPLSPLPCRPSCTSTGLEGPGSACRPRPRRSPPVTSATASAPFSPVGVAFLLLRLGCRLGARGSSGALPSHASARWPACLPPAAAQARSHLHFRLRPLPASAGAARGGYATHLEIPPGHSSLRSSLTMSTLILNLDFGDCSPPKKATEGNHRHQRFIQRQRRIQRNLKQKQMQVPARPSGSGHSKLQNKGGALSTSSKQKLHLPPAPIEETPTQKNGIEKPLNRKVSTVSWLTPAPSRKTSSVSVASKVDLLSEFQSGLCPLPPTRTLPPASEKGCNKKMVALDCEMVGTGPKGHTSSLARCSIVSYNGDVLYDEYIRPPCKIVDYRTKWSGIKKEHMINATPFKVARKEILKILVGKIVVGHAIHNDFKALHYFHPKPLTRDTSRIPILNSRAGFPENESISLKRLTKQLLHQDIQVGKSGHSSVEDAKATMDLYKLVEVEWEQQLARAPPSQE</sequence>
<dbReference type="Pfam" id="PF00929">
    <property type="entry name" value="RNase_T"/>
    <property type="match status" value="1"/>
</dbReference>
<dbReference type="SMART" id="SM00479">
    <property type="entry name" value="EXOIII"/>
    <property type="match status" value="1"/>
</dbReference>
<dbReference type="InterPro" id="IPR013520">
    <property type="entry name" value="Ribonucl_H"/>
</dbReference>
<dbReference type="SUPFAM" id="SSF53098">
    <property type="entry name" value="Ribonuclease H-like"/>
    <property type="match status" value="1"/>
</dbReference>
<keyword evidence="9" id="KW-1185">Reference proteome</keyword>
<dbReference type="InterPro" id="IPR047021">
    <property type="entry name" value="REXO1/3/4-like"/>
</dbReference>
<evidence type="ECO:0000259" key="7">
    <source>
        <dbReference type="SMART" id="SM00479"/>
    </source>
</evidence>
<evidence type="ECO:0000313" key="8">
    <source>
        <dbReference type="Ensembl" id="ENSSHAP00000018783.2"/>
    </source>
</evidence>
<dbReference type="GO" id="GO:0000175">
    <property type="term" value="F:3'-5'-RNA exonuclease activity"/>
    <property type="evidence" value="ECO:0007669"/>
    <property type="project" value="InterPro"/>
</dbReference>
<dbReference type="PANTHER" id="PTHR12801:SF78">
    <property type="entry name" value="INTERFERON-STIMULATED 20 KDA EXONUCLEASE-LIKE 2"/>
    <property type="match status" value="1"/>
</dbReference>
<dbReference type="GO" id="GO:0005730">
    <property type="term" value="C:nucleolus"/>
    <property type="evidence" value="ECO:0007669"/>
    <property type="project" value="UniProtKB-SubCell"/>
</dbReference>
<evidence type="ECO:0000256" key="2">
    <source>
        <dbReference type="ARBA" id="ARBA00022722"/>
    </source>
</evidence>
<evidence type="ECO:0000256" key="5">
    <source>
        <dbReference type="ARBA" id="ARBA00023242"/>
    </source>
</evidence>
<feature type="region of interest" description="Disordered" evidence="6">
    <location>
        <begin position="1"/>
        <end position="72"/>
    </location>
</feature>
<dbReference type="HOGENOM" id="CLU_022453_0_0_1"/>
<organism evidence="8 9">
    <name type="scientific">Sarcophilus harrisii</name>
    <name type="common">Tasmanian devil</name>
    <name type="synonym">Sarcophilus laniarius</name>
    <dbReference type="NCBI Taxonomy" id="9305"/>
    <lineage>
        <taxon>Eukaryota</taxon>
        <taxon>Metazoa</taxon>
        <taxon>Chordata</taxon>
        <taxon>Craniata</taxon>
        <taxon>Vertebrata</taxon>
        <taxon>Euteleostomi</taxon>
        <taxon>Mammalia</taxon>
        <taxon>Metatheria</taxon>
        <taxon>Dasyuromorphia</taxon>
        <taxon>Dasyuridae</taxon>
        <taxon>Sarcophilus</taxon>
    </lineage>
</organism>
<feature type="region of interest" description="Disordered" evidence="6">
    <location>
        <begin position="199"/>
        <end position="255"/>
    </location>
</feature>
<evidence type="ECO:0000256" key="3">
    <source>
        <dbReference type="ARBA" id="ARBA00022801"/>
    </source>
</evidence>
<reference evidence="8" key="2">
    <citation type="submission" date="2025-08" db="UniProtKB">
        <authorList>
            <consortium name="Ensembl"/>
        </authorList>
    </citation>
    <scope>IDENTIFICATION</scope>
</reference>
<reference evidence="8 9" key="1">
    <citation type="journal article" date="2011" name="Proc. Natl. Acad. Sci. U.S.A.">
        <title>Genetic diversity and population structure of the endangered marsupial Sarcophilus harrisii (Tasmanian devil).</title>
        <authorList>
            <person name="Miller W."/>
            <person name="Hayes V.M."/>
            <person name="Ratan A."/>
            <person name="Petersen D.C."/>
            <person name="Wittekindt N.E."/>
            <person name="Miller J."/>
            <person name="Walenz B."/>
            <person name="Knight J."/>
            <person name="Qi J."/>
            <person name="Zhao F."/>
            <person name="Wang Q."/>
            <person name="Bedoya-Reina O.C."/>
            <person name="Katiyar N."/>
            <person name="Tomsho L.P."/>
            <person name="Kasson L.M."/>
            <person name="Hardie R.A."/>
            <person name="Woodbridge P."/>
            <person name="Tindall E.A."/>
            <person name="Bertelsen M.F."/>
            <person name="Dixon D."/>
            <person name="Pyecroft S."/>
            <person name="Helgen K.M."/>
            <person name="Lesk A.M."/>
            <person name="Pringle T.H."/>
            <person name="Patterson N."/>
            <person name="Zhang Y."/>
            <person name="Kreiss A."/>
            <person name="Woods G.M."/>
            <person name="Jones M.E."/>
            <person name="Schuster S.C."/>
        </authorList>
    </citation>
    <scope>NUCLEOTIDE SEQUENCE [LARGE SCALE GENOMIC DNA]</scope>
</reference>
<feature type="compositionally biased region" description="Polar residues" evidence="6">
    <location>
        <begin position="214"/>
        <end position="231"/>
    </location>
</feature>
<evidence type="ECO:0000256" key="4">
    <source>
        <dbReference type="ARBA" id="ARBA00022839"/>
    </source>
</evidence>
<dbReference type="InParanoid" id="G3WTM8"/>
<dbReference type="InterPro" id="IPR012337">
    <property type="entry name" value="RNaseH-like_sf"/>
</dbReference>
<evidence type="ECO:0000256" key="6">
    <source>
        <dbReference type="SAM" id="MobiDB-lite"/>
    </source>
</evidence>
<proteinExistence type="predicted"/>
<dbReference type="InterPro" id="IPR036397">
    <property type="entry name" value="RNaseH_sf"/>
</dbReference>
<reference evidence="8" key="3">
    <citation type="submission" date="2025-09" db="UniProtKB">
        <authorList>
            <consortium name="Ensembl"/>
        </authorList>
    </citation>
    <scope>IDENTIFICATION</scope>
</reference>
<dbReference type="AlphaFoldDB" id="G3WTM8"/>
<feature type="domain" description="Exonuclease" evidence="7">
    <location>
        <begin position="312"/>
        <end position="478"/>
    </location>
</feature>
<evidence type="ECO:0000256" key="1">
    <source>
        <dbReference type="ARBA" id="ARBA00004604"/>
    </source>
</evidence>
<name>G3WTM8_SARHA</name>
<accession>G3WTM8</accession>
<protein>
    <submittedName>
        <fullName evidence="8">Interferon stimulated exonuclease 20 like 2</fullName>
    </submittedName>
</protein>
<dbReference type="eggNOG" id="KOG2249">
    <property type="taxonomic scope" value="Eukaryota"/>
</dbReference>
<feature type="compositionally biased region" description="Pro residues" evidence="6">
    <location>
        <begin position="27"/>
        <end position="41"/>
    </location>
</feature>
<dbReference type="FunCoup" id="G3WTM8">
    <property type="interactions" value="2849"/>
</dbReference>
<gene>
    <name evidence="8" type="primary">ISG20L2</name>
</gene>
<dbReference type="PANTHER" id="PTHR12801">
    <property type="entry name" value="RNA EXONUCLEASE REXO1 / RECO3 FAMILY MEMBER-RELATED"/>
    <property type="match status" value="1"/>
</dbReference>
<dbReference type="GeneTree" id="ENSGT00940000159724"/>
<dbReference type="FunFam" id="3.30.420.10:FF:000007">
    <property type="entry name" value="Interferon-stimulated exonuclease gene 20"/>
    <property type="match status" value="1"/>
</dbReference>
<dbReference type="Ensembl" id="ENSSHAT00000018938.2">
    <property type="protein sequence ID" value="ENSSHAP00000018783.2"/>
    <property type="gene ID" value="ENSSHAG00000015943.2"/>
</dbReference>
<dbReference type="GO" id="GO:0003676">
    <property type="term" value="F:nucleic acid binding"/>
    <property type="evidence" value="ECO:0007669"/>
    <property type="project" value="InterPro"/>
</dbReference>
<keyword evidence="5" id="KW-0539">Nucleus</keyword>
<dbReference type="InterPro" id="IPR037433">
    <property type="entry name" value="ISG20_DEDDh"/>
</dbReference>
<keyword evidence="3" id="KW-0378">Hydrolase</keyword>
<evidence type="ECO:0000313" key="9">
    <source>
        <dbReference type="Proteomes" id="UP000007648"/>
    </source>
</evidence>
<keyword evidence="4" id="KW-0269">Exonuclease</keyword>
<dbReference type="STRING" id="9305.ENSSHAP00000018783"/>
<dbReference type="Gene3D" id="3.30.420.10">
    <property type="entry name" value="Ribonuclease H-like superfamily/Ribonuclease H"/>
    <property type="match status" value="1"/>
</dbReference>
<keyword evidence="2" id="KW-0540">Nuclease</keyword>